<dbReference type="Pfam" id="PF13635">
    <property type="entry name" value="DUF4143"/>
    <property type="match status" value="1"/>
</dbReference>
<dbReference type="EMBL" id="MFQN01000023">
    <property type="protein sequence ID" value="OGH74206.1"/>
    <property type="molecule type" value="Genomic_DNA"/>
</dbReference>
<feature type="domain" description="AAA+ ATPase" evidence="1">
    <location>
        <begin position="17"/>
        <end position="135"/>
    </location>
</feature>
<dbReference type="SUPFAM" id="SSF52540">
    <property type="entry name" value="P-loop containing nucleoside triphosphate hydrolases"/>
    <property type="match status" value="1"/>
</dbReference>
<dbReference type="InterPro" id="IPR003593">
    <property type="entry name" value="AAA+_ATPase"/>
</dbReference>
<evidence type="ECO:0000259" key="1">
    <source>
        <dbReference type="SMART" id="SM00382"/>
    </source>
</evidence>
<dbReference type="Proteomes" id="UP000178347">
    <property type="component" value="Unassembled WGS sequence"/>
</dbReference>
<dbReference type="PANTHER" id="PTHR43566:SF1">
    <property type="entry name" value="AAA+ ATPASE DOMAIN-CONTAINING PROTEIN"/>
    <property type="match status" value="1"/>
</dbReference>
<protein>
    <submittedName>
        <fullName evidence="2">ATPase</fullName>
    </submittedName>
</protein>
<dbReference type="Gene3D" id="3.40.50.300">
    <property type="entry name" value="P-loop containing nucleotide triphosphate hydrolases"/>
    <property type="match status" value="1"/>
</dbReference>
<dbReference type="SMART" id="SM00382">
    <property type="entry name" value="AAA"/>
    <property type="match status" value="1"/>
</dbReference>
<dbReference type="Pfam" id="PF13173">
    <property type="entry name" value="AAA_14"/>
    <property type="match status" value="1"/>
</dbReference>
<organism evidence="2 3">
    <name type="scientific">Candidatus Magasanikbacteria bacterium RIFCSPLOWO2_12_FULL_43_12</name>
    <dbReference type="NCBI Taxonomy" id="1798692"/>
    <lineage>
        <taxon>Bacteria</taxon>
        <taxon>Candidatus Magasanikiibacteriota</taxon>
    </lineage>
</organism>
<dbReference type="InterPro" id="IPR041682">
    <property type="entry name" value="AAA_14"/>
</dbReference>
<name>A0A1F6MRB5_9BACT</name>
<dbReference type="PANTHER" id="PTHR43566">
    <property type="entry name" value="CONSERVED PROTEIN"/>
    <property type="match status" value="1"/>
</dbReference>
<dbReference type="AlphaFoldDB" id="A0A1F6MRB5"/>
<reference evidence="2 3" key="1">
    <citation type="journal article" date="2016" name="Nat. Commun.">
        <title>Thousands of microbial genomes shed light on interconnected biogeochemical processes in an aquifer system.</title>
        <authorList>
            <person name="Anantharaman K."/>
            <person name="Brown C.T."/>
            <person name="Hug L.A."/>
            <person name="Sharon I."/>
            <person name="Castelle C.J."/>
            <person name="Probst A.J."/>
            <person name="Thomas B.C."/>
            <person name="Singh A."/>
            <person name="Wilkins M.J."/>
            <person name="Karaoz U."/>
            <person name="Brodie E.L."/>
            <person name="Williams K.H."/>
            <person name="Hubbard S.S."/>
            <person name="Banfield J.F."/>
        </authorList>
    </citation>
    <scope>NUCLEOTIDE SEQUENCE [LARGE SCALE GENOMIC DNA]</scope>
</reference>
<accession>A0A1F6MRB5</accession>
<proteinExistence type="predicted"/>
<dbReference type="InterPro" id="IPR027417">
    <property type="entry name" value="P-loop_NTPase"/>
</dbReference>
<evidence type="ECO:0000313" key="3">
    <source>
        <dbReference type="Proteomes" id="UP000178347"/>
    </source>
</evidence>
<sequence length="371" mass="42554">MLIPRILQQKIDGVLFKNKVILLFGARQVGKTTLLREIQKKRPDNSVYLNCDEPDVRASFTNTTSTALGALIKGKKLVLLDEAQRVNNIGLTLKLMADNFPETQVIATGSSAFELSNKTIEPLTGRKHEFFLFPFSVEELKQVKPALELKRLLPQMMIYGLYPEVEERSGDAENIVKELARSYSYKDVLQYQGIRNPELLEKLLQAVALQIGNEVSYNELGRVVGANKATVINYLSILEKAFIIFRLRPYSRNQRKELSKMHKIYFYDTGIRNALINNFNPLQMRADIGALWENFWISERIKNNNNHGLDVNKYFWRTYSQQEVDYVEEAGGKLQGFECKWSESKKAKAPSEWAALYSAADYQVITPDSFF</sequence>
<dbReference type="STRING" id="1798692.A3G00_02260"/>
<comment type="caution">
    <text evidence="2">The sequence shown here is derived from an EMBL/GenBank/DDBJ whole genome shotgun (WGS) entry which is preliminary data.</text>
</comment>
<gene>
    <name evidence="2" type="ORF">A3G00_02260</name>
</gene>
<dbReference type="InterPro" id="IPR025420">
    <property type="entry name" value="DUF4143"/>
</dbReference>
<evidence type="ECO:0000313" key="2">
    <source>
        <dbReference type="EMBL" id="OGH74206.1"/>
    </source>
</evidence>